<dbReference type="EMBL" id="JXSU01000007">
    <property type="protein sequence ID" value="KIS24765.1"/>
    <property type="molecule type" value="Genomic_DNA"/>
</dbReference>
<dbReference type="GO" id="GO:0006508">
    <property type="term" value="P:proteolysis"/>
    <property type="evidence" value="ECO:0007669"/>
    <property type="project" value="UniProtKB-KW"/>
</dbReference>
<evidence type="ECO:0000313" key="18">
    <source>
        <dbReference type="EMBL" id="KIS24765.1"/>
    </source>
</evidence>
<feature type="active site" evidence="12">
    <location>
        <position position="118"/>
    </location>
</feature>
<dbReference type="PATRIC" id="fig|1379739.3.peg.3332"/>
<evidence type="ECO:0000256" key="16">
    <source>
        <dbReference type="SAM" id="SignalP"/>
    </source>
</evidence>
<comment type="pathway">
    <text evidence="1">Cell wall biogenesis; peptidoglycan biosynthesis.</text>
</comment>
<dbReference type="RefSeq" id="WP_003483937.1">
    <property type="nucleotide sequence ID" value="NZ_JXSU01000007.1"/>
</dbReference>
<keyword evidence="4 18" id="KW-0121">Carboxypeptidase</keyword>
<dbReference type="GO" id="GO:0071555">
    <property type="term" value="P:cell wall organization"/>
    <property type="evidence" value="ECO:0007669"/>
    <property type="project" value="UniProtKB-KW"/>
</dbReference>
<evidence type="ECO:0000259" key="17">
    <source>
        <dbReference type="SMART" id="SM00936"/>
    </source>
</evidence>
<dbReference type="AlphaFoldDB" id="A0A0D1BWJ7"/>
<dbReference type="PRINTS" id="PR00725">
    <property type="entry name" value="DADACBPTASE1"/>
</dbReference>
<dbReference type="Pfam" id="PF00768">
    <property type="entry name" value="Peptidase_S11"/>
    <property type="match status" value="1"/>
</dbReference>
<dbReference type="PANTHER" id="PTHR21581:SF33">
    <property type="entry name" value="D-ALANYL-D-ALANINE CARBOXYPEPTIDASE DACB"/>
    <property type="match status" value="1"/>
</dbReference>
<evidence type="ECO:0000256" key="9">
    <source>
        <dbReference type="ARBA" id="ARBA00022984"/>
    </source>
</evidence>
<organism evidence="18 19">
    <name type="scientific">Clostridium botulinum B2 450</name>
    <dbReference type="NCBI Taxonomy" id="1379739"/>
    <lineage>
        <taxon>Bacteria</taxon>
        <taxon>Bacillati</taxon>
        <taxon>Bacillota</taxon>
        <taxon>Clostridia</taxon>
        <taxon>Eubacteriales</taxon>
        <taxon>Clostridiaceae</taxon>
        <taxon>Clostridium</taxon>
    </lineage>
</organism>
<keyword evidence="8" id="KW-0133">Cell shape</keyword>
<dbReference type="InterPro" id="IPR012907">
    <property type="entry name" value="Peptidase_S11_C"/>
</dbReference>
<dbReference type="OrthoDB" id="9791132at2"/>
<evidence type="ECO:0000256" key="6">
    <source>
        <dbReference type="ARBA" id="ARBA00022729"/>
    </source>
</evidence>
<evidence type="ECO:0000256" key="12">
    <source>
        <dbReference type="PIRSR" id="PIRSR618044-1"/>
    </source>
</evidence>
<keyword evidence="15" id="KW-0472">Membrane</keyword>
<keyword evidence="15" id="KW-1133">Transmembrane helix</keyword>
<comment type="caution">
    <text evidence="18">The sequence shown here is derived from an EMBL/GenBank/DDBJ whole genome shotgun (WGS) entry which is preliminary data.</text>
</comment>
<evidence type="ECO:0000256" key="4">
    <source>
        <dbReference type="ARBA" id="ARBA00022645"/>
    </source>
</evidence>
<dbReference type="Proteomes" id="UP000032250">
    <property type="component" value="Unassembled WGS sequence"/>
</dbReference>
<dbReference type="PANTHER" id="PTHR21581">
    <property type="entry name" value="D-ALANYL-D-ALANINE CARBOXYPEPTIDASE"/>
    <property type="match status" value="1"/>
</dbReference>
<accession>A0A0D1BWJ7</accession>
<reference evidence="18 19" key="1">
    <citation type="submission" date="2014-06" db="EMBL/GenBank/DDBJ databases">
        <title>Genome characterization of distinct group I Clostridium botulinum lineages.</title>
        <authorList>
            <person name="Giordani F."/>
            <person name="Anselmo A."/>
            <person name="Fillo S."/>
            <person name="Palozzi A.M."/>
            <person name="Fortunato A."/>
            <person name="Gentile B."/>
            <person name="Ciammaruconi A."/>
            <person name="Anniballi F."/>
            <person name="De Medici D."/>
            <person name="Lista F."/>
        </authorList>
    </citation>
    <scope>NUCLEOTIDE SEQUENCE [LARGE SCALE GENOMIC DNA]</scope>
    <source>
        <strain evidence="18 19">B2 450</strain>
    </source>
</reference>
<protein>
    <recommendedName>
        <fullName evidence="3">serine-type D-Ala-D-Ala carboxypeptidase</fullName>
        <ecNumber evidence="3">3.4.16.4</ecNumber>
    </recommendedName>
</protein>
<evidence type="ECO:0000256" key="5">
    <source>
        <dbReference type="ARBA" id="ARBA00022670"/>
    </source>
</evidence>
<evidence type="ECO:0000256" key="7">
    <source>
        <dbReference type="ARBA" id="ARBA00022801"/>
    </source>
</evidence>
<dbReference type="SUPFAM" id="SSF56601">
    <property type="entry name" value="beta-lactamase/transpeptidase-like"/>
    <property type="match status" value="1"/>
</dbReference>
<feature type="domain" description="Peptidase S11 D-Ala-D-Ala carboxypeptidase A C-terminal" evidence="17">
    <location>
        <begin position="280"/>
        <end position="367"/>
    </location>
</feature>
<feature type="active site" description="Proton acceptor" evidence="12">
    <location>
        <position position="66"/>
    </location>
</feature>
<dbReference type="GO" id="GO:0009252">
    <property type="term" value="P:peptidoglycan biosynthetic process"/>
    <property type="evidence" value="ECO:0007669"/>
    <property type="project" value="UniProtKB-UniPathway"/>
</dbReference>
<keyword evidence="10" id="KW-0961">Cell wall biogenesis/degradation</keyword>
<dbReference type="Pfam" id="PF07943">
    <property type="entry name" value="PBP5_C"/>
    <property type="match status" value="1"/>
</dbReference>
<evidence type="ECO:0000313" key="19">
    <source>
        <dbReference type="Proteomes" id="UP000032250"/>
    </source>
</evidence>
<name>A0A0D1BWJ7_CLOBO</name>
<keyword evidence="6 16" id="KW-0732">Signal</keyword>
<dbReference type="InterPro" id="IPR001967">
    <property type="entry name" value="Peptidase_S11_N"/>
</dbReference>
<dbReference type="Gene3D" id="3.40.710.10">
    <property type="entry name" value="DD-peptidase/beta-lactamase superfamily"/>
    <property type="match status" value="1"/>
</dbReference>
<comment type="catalytic activity">
    <reaction evidence="11">
        <text>Preferential cleavage: (Ac)2-L-Lys-D-Ala-|-D-Ala. Also transpeptidation of peptidyl-alanyl moieties that are N-acyl substituents of D-alanine.</text>
        <dbReference type="EC" id="3.4.16.4"/>
    </reaction>
</comment>
<proteinExistence type="inferred from homology"/>
<evidence type="ECO:0000256" key="13">
    <source>
        <dbReference type="PIRSR" id="PIRSR618044-2"/>
    </source>
</evidence>
<comment type="similarity">
    <text evidence="2 14">Belongs to the peptidase S11 family.</text>
</comment>
<feature type="active site" description="Acyl-ester intermediate" evidence="12">
    <location>
        <position position="63"/>
    </location>
</feature>
<gene>
    <name evidence="18" type="ORF">N495_14685</name>
</gene>
<evidence type="ECO:0000256" key="15">
    <source>
        <dbReference type="SAM" id="Phobius"/>
    </source>
</evidence>
<dbReference type="UniPathway" id="UPA00219"/>
<feature type="binding site" evidence="13">
    <location>
        <position position="231"/>
    </location>
    <ligand>
        <name>substrate</name>
    </ligand>
</feature>
<dbReference type="HOGENOM" id="CLU_027070_7_3_9"/>
<dbReference type="SMART" id="SM00936">
    <property type="entry name" value="PBP5_C"/>
    <property type="match status" value="1"/>
</dbReference>
<dbReference type="GO" id="GO:0008360">
    <property type="term" value="P:regulation of cell shape"/>
    <property type="evidence" value="ECO:0007669"/>
    <property type="project" value="UniProtKB-KW"/>
</dbReference>
<keyword evidence="5" id="KW-0645">Protease</keyword>
<keyword evidence="9" id="KW-0573">Peptidoglycan synthesis</keyword>
<keyword evidence="7" id="KW-0378">Hydrolase</keyword>
<sequence>MKPIFYKILCSILLLSLFFPNVALAKDSKQNLKIAADGVVLMDSKTGKIIYSKNPDKPYPPASTTKIMTALLTLERGNLDDIVTIGRKPPLADGSKIYILEGEKIKVRDLLYGLLLASANDCAEALAEYLSGSLDNFSKDMNKRAKELGCTSTNFVNPSGLYNDKHRTSARDLAIIMNELVKQPEYSKIATTLSYNIPPTNKSKEKRPLWNENRLIQKHSNFYYKGCEGGKTGYTVQSDHSYVASVNKNNHRLIVALVHDKEKNFFDDAVKLFNYGFNNFTLNLLYSKDSYVTTYTNDNLKVPLYASEDFYYLKPKDDNTTPDLRLENTNLKNLKFKKGDVVLSANLSRGSNSVGSLTLKSGVDHESVNLFKNNVITKHLNTKNIILICLASLCIIFLIFKITKKNSKSKKNNNKYYF</sequence>
<evidence type="ECO:0000256" key="8">
    <source>
        <dbReference type="ARBA" id="ARBA00022960"/>
    </source>
</evidence>
<feature type="signal peptide" evidence="16">
    <location>
        <begin position="1"/>
        <end position="25"/>
    </location>
</feature>
<evidence type="ECO:0000256" key="11">
    <source>
        <dbReference type="ARBA" id="ARBA00034000"/>
    </source>
</evidence>
<keyword evidence="15" id="KW-0812">Transmembrane</keyword>
<evidence type="ECO:0000256" key="1">
    <source>
        <dbReference type="ARBA" id="ARBA00004752"/>
    </source>
</evidence>
<dbReference type="InterPro" id="IPR012338">
    <property type="entry name" value="Beta-lactam/transpept-like"/>
</dbReference>
<dbReference type="InterPro" id="IPR018044">
    <property type="entry name" value="Peptidase_S11"/>
</dbReference>
<feature type="chain" id="PRO_5002227780" description="serine-type D-Ala-D-Ala carboxypeptidase" evidence="16">
    <location>
        <begin position="26"/>
        <end position="418"/>
    </location>
</feature>
<dbReference type="FunFam" id="3.40.710.10:FF:000121">
    <property type="entry name" value="D-alanyl-D-alanine carboxypeptidase"/>
    <property type="match status" value="1"/>
</dbReference>
<feature type="transmembrane region" description="Helical" evidence="15">
    <location>
        <begin position="385"/>
        <end position="403"/>
    </location>
</feature>
<evidence type="ECO:0000256" key="10">
    <source>
        <dbReference type="ARBA" id="ARBA00023316"/>
    </source>
</evidence>
<dbReference type="EC" id="3.4.16.4" evidence="3"/>
<dbReference type="GO" id="GO:0009002">
    <property type="term" value="F:serine-type D-Ala-D-Ala carboxypeptidase activity"/>
    <property type="evidence" value="ECO:0007669"/>
    <property type="project" value="UniProtKB-EC"/>
</dbReference>
<evidence type="ECO:0000256" key="2">
    <source>
        <dbReference type="ARBA" id="ARBA00007164"/>
    </source>
</evidence>
<evidence type="ECO:0000256" key="3">
    <source>
        <dbReference type="ARBA" id="ARBA00012448"/>
    </source>
</evidence>
<evidence type="ECO:0000256" key="14">
    <source>
        <dbReference type="RuleBase" id="RU004016"/>
    </source>
</evidence>